<dbReference type="AlphaFoldDB" id="A0A538U1G6"/>
<reference evidence="3 4" key="1">
    <citation type="journal article" date="2019" name="Nat. Microbiol.">
        <title>Mediterranean grassland soil C-N compound turnover is dependent on rainfall and depth, and is mediated by genomically divergent microorganisms.</title>
        <authorList>
            <person name="Diamond S."/>
            <person name="Andeer P.F."/>
            <person name="Li Z."/>
            <person name="Crits-Christoph A."/>
            <person name="Burstein D."/>
            <person name="Anantharaman K."/>
            <person name="Lane K.R."/>
            <person name="Thomas B.C."/>
            <person name="Pan C."/>
            <person name="Northen T.R."/>
            <person name="Banfield J.F."/>
        </authorList>
    </citation>
    <scope>NUCLEOTIDE SEQUENCE [LARGE SCALE GENOMIC DNA]</scope>
    <source>
        <strain evidence="3">WS_10</strain>
    </source>
</reference>
<evidence type="ECO:0000313" key="4">
    <source>
        <dbReference type="Proteomes" id="UP000319836"/>
    </source>
</evidence>
<dbReference type="SUPFAM" id="SSF50156">
    <property type="entry name" value="PDZ domain-like"/>
    <property type="match status" value="1"/>
</dbReference>
<dbReference type="Gene3D" id="2.30.42.10">
    <property type="match status" value="1"/>
</dbReference>
<dbReference type="EMBL" id="VBPA01000269">
    <property type="protein sequence ID" value="TMQ69756.1"/>
    <property type="molecule type" value="Genomic_DNA"/>
</dbReference>
<protein>
    <submittedName>
        <fullName evidence="3">PDZ domain-containing protein</fullName>
    </submittedName>
</protein>
<evidence type="ECO:0000313" key="3">
    <source>
        <dbReference type="EMBL" id="TMQ69756.1"/>
    </source>
</evidence>
<organism evidence="3 4">
    <name type="scientific">Eiseniibacteriota bacterium</name>
    <dbReference type="NCBI Taxonomy" id="2212470"/>
    <lineage>
        <taxon>Bacteria</taxon>
        <taxon>Candidatus Eiseniibacteriota</taxon>
    </lineage>
</organism>
<name>A0A538U1G6_UNCEI</name>
<dbReference type="InterPro" id="IPR036034">
    <property type="entry name" value="PDZ_sf"/>
</dbReference>
<feature type="signal peptide" evidence="1">
    <location>
        <begin position="1"/>
        <end position="20"/>
    </location>
</feature>
<dbReference type="Pfam" id="PF17820">
    <property type="entry name" value="PDZ_6"/>
    <property type="match status" value="1"/>
</dbReference>
<keyword evidence="1" id="KW-0732">Signal</keyword>
<comment type="caution">
    <text evidence="3">The sequence shown here is derived from an EMBL/GenBank/DDBJ whole genome shotgun (WGS) entry which is preliminary data.</text>
</comment>
<feature type="domain" description="PDZ" evidence="2">
    <location>
        <begin position="58"/>
        <end position="86"/>
    </location>
</feature>
<evidence type="ECO:0000259" key="2">
    <source>
        <dbReference type="Pfam" id="PF17820"/>
    </source>
</evidence>
<sequence length="153" mass="16627">MRTRSWLLLGALLLTSPAAAKEPKCPLDLATCLAQFEHMRDRPWLGVHLDPDSTGHSVVVDVGSGTPAQKAGLRPGDVLESIENRPPSEWFAGKAGWKNGDSGVIKVTRAGRTQNLTLRYEKIPEDVLAKAIGTHMIEGHLAYMHPGSETESH</sequence>
<proteinExistence type="predicted"/>
<accession>A0A538U1G6</accession>
<evidence type="ECO:0000256" key="1">
    <source>
        <dbReference type="SAM" id="SignalP"/>
    </source>
</evidence>
<dbReference type="InterPro" id="IPR041489">
    <property type="entry name" value="PDZ_6"/>
</dbReference>
<dbReference type="Proteomes" id="UP000319836">
    <property type="component" value="Unassembled WGS sequence"/>
</dbReference>
<gene>
    <name evidence="3" type="ORF">E6K80_10655</name>
</gene>
<feature type="chain" id="PRO_5021863531" evidence="1">
    <location>
        <begin position="21"/>
        <end position="153"/>
    </location>
</feature>